<dbReference type="Proteomes" id="UP001232584">
    <property type="component" value="Unassembled WGS sequence"/>
</dbReference>
<name>A0ABU0N1X5_9FIRM</name>
<sequence>MYVVSLLIYLEGEENKLDSIVSLVKSRYCQLSSVIIGVASNVKGGKIVSQMEYKELQGGGLYGIYTCGV</sequence>
<gene>
    <name evidence="1" type="ORF">QOZ92_002281</name>
</gene>
<evidence type="ECO:0000313" key="1">
    <source>
        <dbReference type="EMBL" id="MDQ0557163.1"/>
    </source>
</evidence>
<accession>A0ABU0N1X5</accession>
<protein>
    <submittedName>
        <fullName evidence="1">Uncharacterized protein</fullName>
    </submittedName>
</protein>
<comment type="caution">
    <text evidence="1">The sequence shown here is derived from an EMBL/GenBank/DDBJ whole genome shotgun (WGS) entry which is preliminary data.</text>
</comment>
<keyword evidence="2" id="KW-1185">Reference proteome</keyword>
<proteinExistence type="predicted"/>
<organism evidence="1 2">
    <name type="scientific">Paraclostridium ghonii</name>
    <dbReference type="NCBI Taxonomy" id="29358"/>
    <lineage>
        <taxon>Bacteria</taxon>
        <taxon>Bacillati</taxon>
        <taxon>Bacillota</taxon>
        <taxon>Clostridia</taxon>
        <taxon>Peptostreptococcales</taxon>
        <taxon>Peptostreptococcaceae</taxon>
        <taxon>Paraclostridium</taxon>
    </lineage>
</organism>
<reference evidence="1 2" key="1">
    <citation type="submission" date="2023-07" db="EMBL/GenBank/DDBJ databases">
        <title>Genomic Encyclopedia of Type Strains, Phase IV (KMG-IV): sequencing the most valuable type-strain genomes for metagenomic binning, comparative biology and taxonomic classification.</title>
        <authorList>
            <person name="Goeker M."/>
        </authorList>
    </citation>
    <scope>NUCLEOTIDE SEQUENCE [LARGE SCALE GENOMIC DNA]</scope>
    <source>
        <strain evidence="1 2">DSM 15049</strain>
    </source>
</reference>
<dbReference type="EMBL" id="JAUSWG010000009">
    <property type="protein sequence ID" value="MDQ0557163.1"/>
    <property type="molecule type" value="Genomic_DNA"/>
</dbReference>
<evidence type="ECO:0000313" key="2">
    <source>
        <dbReference type="Proteomes" id="UP001232584"/>
    </source>
</evidence>